<dbReference type="AlphaFoldDB" id="A0A1E3QE71"/>
<dbReference type="NCBIfam" id="TIGR00879">
    <property type="entry name" value="SP"/>
    <property type="match status" value="1"/>
</dbReference>
<protein>
    <recommendedName>
        <fullName evidence="9">Major facilitator superfamily (MFS) profile domain-containing protein</fullName>
    </recommendedName>
</protein>
<feature type="transmembrane region" description="Helical" evidence="8">
    <location>
        <begin position="364"/>
        <end position="392"/>
    </location>
</feature>
<dbReference type="STRING" id="675824.A0A1E3QE71"/>
<reference evidence="10 11" key="1">
    <citation type="journal article" date="2016" name="Proc. Natl. Acad. Sci. U.S.A.">
        <title>Comparative genomics of biotechnologically important yeasts.</title>
        <authorList>
            <person name="Riley R."/>
            <person name="Haridas S."/>
            <person name="Wolfe K.H."/>
            <person name="Lopes M.R."/>
            <person name="Hittinger C.T."/>
            <person name="Goeker M."/>
            <person name="Salamov A.A."/>
            <person name="Wisecaver J.H."/>
            <person name="Long T.M."/>
            <person name="Calvey C.H."/>
            <person name="Aerts A.L."/>
            <person name="Barry K.W."/>
            <person name="Choi C."/>
            <person name="Clum A."/>
            <person name="Coughlan A.Y."/>
            <person name="Deshpande S."/>
            <person name="Douglass A.P."/>
            <person name="Hanson S.J."/>
            <person name="Klenk H.-P."/>
            <person name="LaButti K.M."/>
            <person name="Lapidus A."/>
            <person name="Lindquist E.A."/>
            <person name="Lipzen A.M."/>
            <person name="Meier-Kolthoff J.P."/>
            <person name="Ohm R.A."/>
            <person name="Otillar R.P."/>
            <person name="Pangilinan J.L."/>
            <person name="Peng Y."/>
            <person name="Rokas A."/>
            <person name="Rosa C.A."/>
            <person name="Scheuner C."/>
            <person name="Sibirny A.A."/>
            <person name="Slot J.C."/>
            <person name="Stielow J.B."/>
            <person name="Sun H."/>
            <person name="Kurtzman C.P."/>
            <person name="Blackwell M."/>
            <person name="Grigoriev I.V."/>
            <person name="Jeffries T.W."/>
        </authorList>
    </citation>
    <scope>NUCLEOTIDE SEQUENCE [LARGE SCALE GENOMIC DNA]</scope>
    <source>
        <strain evidence="10 11">NRRL Y-11557</strain>
    </source>
</reference>
<feature type="transmembrane region" description="Helical" evidence="8">
    <location>
        <begin position="404"/>
        <end position="424"/>
    </location>
</feature>
<evidence type="ECO:0000256" key="6">
    <source>
        <dbReference type="ARBA" id="ARBA00023136"/>
    </source>
</evidence>
<dbReference type="Gene3D" id="1.20.1250.20">
    <property type="entry name" value="MFS general substrate transporter like domains"/>
    <property type="match status" value="1"/>
</dbReference>
<comment type="similarity">
    <text evidence="2 7">Belongs to the major facilitator superfamily. Sugar transporter (TC 2.A.1.1) family.</text>
</comment>
<dbReference type="InterPro" id="IPR036259">
    <property type="entry name" value="MFS_trans_sf"/>
</dbReference>
<dbReference type="InterPro" id="IPR003663">
    <property type="entry name" value="Sugar/inositol_transpt"/>
</dbReference>
<evidence type="ECO:0000256" key="5">
    <source>
        <dbReference type="ARBA" id="ARBA00022989"/>
    </source>
</evidence>
<keyword evidence="3 7" id="KW-0813">Transport</keyword>
<dbReference type="OrthoDB" id="4142200at2759"/>
<feature type="transmembrane region" description="Helical" evidence="8">
    <location>
        <begin position="323"/>
        <end position="344"/>
    </location>
</feature>
<dbReference type="PANTHER" id="PTHR48022:SF35">
    <property type="entry name" value="MAJOR FACILITATOR SUPERFAMILY (MFS) PROFILE DOMAIN-CONTAINING PROTEIN"/>
    <property type="match status" value="1"/>
</dbReference>
<evidence type="ECO:0000256" key="8">
    <source>
        <dbReference type="SAM" id="Phobius"/>
    </source>
</evidence>
<evidence type="ECO:0000256" key="4">
    <source>
        <dbReference type="ARBA" id="ARBA00022692"/>
    </source>
</evidence>
<gene>
    <name evidence="10" type="ORF">LIPSTDRAFT_1403</name>
</gene>
<dbReference type="PROSITE" id="PS50850">
    <property type="entry name" value="MFS"/>
    <property type="match status" value="1"/>
</dbReference>
<dbReference type="GO" id="GO:0005351">
    <property type="term" value="F:carbohydrate:proton symporter activity"/>
    <property type="evidence" value="ECO:0007669"/>
    <property type="project" value="TreeGrafter"/>
</dbReference>
<dbReference type="InterPro" id="IPR005828">
    <property type="entry name" value="MFS_sugar_transport-like"/>
</dbReference>
<evidence type="ECO:0000313" key="10">
    <source>
        <dbReference type="EMBL" id="ODQ75999.1"/>
    </source>
</evidence>
<dbReference type="InterPro" id="IPR005829">
    <property type="entry name" value="Sugar_transporter_CS"/>
</dbReference>
<evidence type="ECO:0000256" key="7">
    <source>
        <dbReference type="RuleBase" id="RU003346"/>
    </source>
</evidence>
<feature type="transmembrane region" description="Helical" evidence="8">
    <location>
        <begin position="7"/>
        <end position="32"/>
    </location>
</feature>
<dbReference type="PROSITE" id="PS00217">
    <property type="entry name" value="SUGAR_TRANSPORT_2"/>
    <property type="match status" value="1"/>
</dbReference>
<feature type="transmembrane region" description="Helical" evidence="8">
    <location>
        <begin position="52"/>
        <end position="71"/>
    </location>
</feature>
<feature type="transmembrane region" description="Helical" evidence="8">
    <location>
        <begin position="78"/>
        <end position="96"/>
    </location>
</feature>
<keyword evidence="4 8" id="KW-0812">Transmembrane</keyword>
<dbReference type="PANTHER" id="PTHR48022">
    <property type="entry name" value="PLASTIDIC GLUCOSE TRANSPORTER 4"/>
    <property type="match status" value="1"/>
</dbReference>
<dbReference type="GO" id="GO:0016020">
    <property type="term" value="C:membrane"/>
    <property type="evidence" value="ECO:0007669"/>
    <property type="project" value="UniProtKB-SubCell"/>
</dbReference>
<feature type="transmembrane region" description="Helical" evidence="8">
    <location>
        <begin position="258"/>
        <end position="282"/>
    </location>
</feature>
<dbReference type="InterPro" id="IPR050360">
    <property type="entry name" value="MFS_Sugar_Transporters"/>
</dbReference>
<organism evidence="10 11">
    <name type="scientific">Lipomyces starkeyi NRRL Y-11557</name>
    <dbReference type="NCBI Taxonomy" id="675824"/>
    <lineage>
        <taxon>Eukaryota</taxon>
        <taxon>Fungi</taxon>
        <taxon>Dikarya</taxon>
        <taxon>Ascomycota</taxon>
        <taxon>Saccharomycotina</taxon>
        <taxon>Lipomycetes</taxon>
        <taxon>Lipomycetales</taxon>
        <taxon>Lipomycetaceae</taxon>
        <taxon>Lipomyces</taxon>
    </lineage>
</organism>
<evidence type="ECO:0000256" key="1">
    <source>
        <dbReference type="ARBA" id="ARBA00004141"/>
    </source>
</evidence>
<dbReference type="Pfam" id="PF00083">
    <property type="entry name" value="Sugar_tr"/>
    <property type="match status" value="1"/>
</dbReference>
<keyword evidence="5 8" id="KW-1133">Transmembrane helix</keyword>
<feature type="transmembrane region" description="Helical" evidence="8">
    <location>
        <begin position="170"/>
        <end position="191"/>
    </location>
</feature>
<feature type="transmembrane region" description="Helical" evidence="8">
    <location>
        <begin position="136"/>
        <end position="155"/>
    </location>
</feature>
<evidence type="ECO:0000259" key="9">
    <source>
        <dbReference type="PROSITE" id="PS50850"/>
    </source>
</evidence>
<keyword evidence="6 8" id="KW-0472">Membrane</keyword>
<evidence type="ECO:0000256" key="3">
    <source>
        <dbReference type="ARBA" id="ARBA00022448"/>
    </source>
</evidence>
<feature type="transmembrane region" description="Helical" evidence="8">
    <location>
        <begin position="102"/>
        <end position="124"/>
    </location>
</feature>
<evidence type="ECO:0000256" key="2">
    <source>
        <dbReference type="ARBA" id="ARBA00010992"/>
    </source>
</evidence>
<feature type="transmembrane region" description="Helical" evidence="8">
    <location>
        <begin position="430"/>
        <end position="453"/>
    </location>
</feature>
<dbReference type="PRINTS" id="PR00171">
    <property type="entry name" value="SUGRTRNSPORT"/>
</dbReference>
<proteinExistence type="inferred from homology"/>
<dbReference type="FunFam" id="1.20.1250.20:FF:000026">
    <property type="entry name" value="MFS quinate transporter QutD"/>
    <property type="match status" value="1"/>
</dbReference>
<dbReference type="SUPFAM" id="SSF103473">
    <property type="entry name" value="MFS general substrate transporter"/>
    <property type="match status" value="1"/>
</dbReference>
<feature type="transmembrane region" description="Helical" evidence="8">
    <location>
        <begin position="294"/>
        <end position="314"/>
    </location>
</feature>
<feature type="domain" description="Major facilitator superfamily (MFS) profile" evidence="9">
    <location>
        <begin position="10"/>
        <end position="457"/>
    </location>
</feature>
<evidence type="ECO:0000313" key="11">
    <source>
        <dbReference type="Proteomes" id="UP000094385"/>
    </source>
</evidence>
<sequence>MVGRLNVYTISIFVALGGALFGFDIASISGVVGTDQYQKFYGNPLGTTQGSITGAMAAGSFIGALSSSFLGDKFSRKVSIQIGAVLWCIGASIQSASNGVAMLIAGRAIAGLCVGLTSALVPIYQTEIAPRKLRGRIVGFQMFAIVCGIMIQYFIQYGCSFINSEAAFRIPWAIQTIPAVILFISLFFLPYSPRWLASKDRWDEVLRVLAFLRTANGNPNDPLVIAEYREIEDQIRSEREANSNSFHELFSQKIRKRLFLSMAIQMWSQLSGINVMMYYIVYVLKSAGIANTRFAASIQYIINVVMTVPCLLWIDRWGRRPSLLIGAPVMSFWHFVIGGLLMRYGEPNPAVNEPETLIVVGHPAVSRTILACSYLFVATFAVSWAPISWLYPPEIAPVRVRAKSVAVATATNWAANFALGFGVPPLLRSISWRMFFLFGAFNIAAFINVLFALPETKQRTIEEMDEIFEHGEPLWKTFRAKGETDRLDKLARDIELYASVASKS</sequence>
<dbReference type="CDD" id="cd17356">
    <property type="entry name" value="MFS_HXT"/>
    <property type="match status" value="1"/>
</dbReference>
<dbReference type="EMBL" id="KV454290">
    <property type="protein sequence ID" value="ODQ75999.1"/>
    <property type="molecule type" value="Genomic_DNA"/>
</dbReference>
<dbReference type="Proteomes" id="UP000094385">
    <property type="component" value="Unassembled WGS sequence"/>
</dbReference>
<accession>A0A1E3QE71</accession>
<dbReference type="InterPro" id="IPR020846">
    <property type="entry name" value="MFS_dom"/>
</dbReference>
<keyword evidence="11" id="KW-1185">Reference proteome</keyword>
<comment type="subcellular location">
    <subcellularLocation>
        <location evidence="1">Membrane</location>
        <topology evidence="1">Multi-pass membrane protein</topology>
    </subcellularLocation>
</comment>
<name>A0A1E3QE71_LIPST</name>